<proteinExistence type="predicted"/>
<evidence type="ECO:0000313" key="1">
    <source>
        <dbReference type="EMBL" id="PRP86264.1"/>
    </source>
</evidence>
<accession>A0A2P6NQQ5</accession>
<gene>
    <name evidence="1" type="ORF">PROFUN_05405</name>
</gene>
<organism evidence="1 2">
    <name type="scientific">Planoprotostelium fungivorum</name>
    <dbReference type="NCBI Taxonomy" id="1890364"/>
    <lineage>
        <taxon>Eukaryota</taxon>
        <taxon>Amoebozoa</taxon>
        <taxon>Evosea</taxon>
        <taxon>Variosea</taxon>
        <taxon>Cavosteliida</taxon>
        <taxon>Cavosteliaceae</taxon>
        <taxon>Planoprotostelium</taxon>
    </lineage>
</organism>
<dbReference type="EMBL" id="MDYQ01000033">
    <property type="protein sequence ID" value="PRP86264.1"/>
    <property type="molecule type" value="Genomic_DNA"/>
</dbReference>
<comment type="caution">
    <text evidence="1">The sequence shown here is derived from an EMBL/GenBank/DDBJ whole genome shotgun (WGS) entry which is preliminary data.</text>
</comment>
<dbReference type="AlphaFoldDB" id="A0A2P6NQQ5"/>
<sequence>MEESPLRTITRSRQYEWNFLVRVTNINMTGYFGVKRYSTVPNPLPTGDEETSDTIRRQLKNRLPSPDLRKKYCQSHNTCCTSD</sequence>
<dbReference type="InParanoid" id="A0A2P6NQQ5"/>
<dbReference type="Proteomes" id="UP000241769">
    <property type="component" value="Unassembled WGS sequence"/>
</dbReference>
<name>A0A2P6NQQ5_9EUKA</name>
<keyword evidence="2" id="KW-1185">Reference proteome</keyword>
<evidence type="ECO:0000313" key="2">
    <source>
        <dbReference type="Proteomes" id="UP000241769"/>
    </source>
</evidence>
<protein>
    <submittedName>
        <fullName evidence="1">Uncharacterized protein</fullName>
    </submittedName>
</protein>
<reference evidence="1 2" key="1">
    <citation type="journal article" date="2018" name="Genome Biol. Evol.">
        <title>Multiple Roots of Fruiting Body Formation in Amoebozoa.</title>
        <authorList>
            <person name="Hillmann F."/>
            <person name="Forbes G."/>
            <person name="Novohradska S."/>
            <person name="Ferling I."/>
            <person name="Riege K."/>
            <person name="Groth M."/>
            <person name="Westermann M."/>
            <person name="Marz M."/>
            <person name="Spaller T."/>
            <person name="Winckler T."/>
            <person name="Schaap P."/>
            <person name="Glockner G."/>
        </authorList>
    </citation>
    <scope>NUCLEOTIDE SEQUENCE [LARGE SCALE GENOMIC DNA]</scope>
    <source>
        <strain evidence="1 2">Jena</strain>
    </source>
</reference>